<dbReference type="KEGG" id="tasa:A1Q1_07327"/>
<feature type="transmembrane region" description="Helical" evidence="2">
    <location>
        <begin position="463"/>
        <end position="484"/>
    </location>
</feature>
<dbReference type="Gene3D" id="3.40.630.10">
    <property type="entry name" value="Zn peptidases"/>
    <property type="match status" value="1"/>
</dbReference>
<organism evidence="3 4">
    <name type="scientific">Trichosporon asahii var. asahii (strain ATCC 90039 / CBS 2479 / JCM 2466 / KCTC 7840 / NBRC 103889/ NCYC 2677 / UAMH 7654)</name>
    <name type="common">Yeast</name>
    <dbReference type="NCBI Taxonomy" id="1186058"/>
    <lineage>
        <taxon>Eukaryota</taxon>
        <taxon>Fungi</taxon>
        <taxon>Dikarya</taxon>
        <taxon>Basidiomycota</taxon>
        <taxon>Agaricomycotina</taxon>
        <taxon>Tremellomycetes</taxon>
        <taxon>Trichosporonales</taxon>
        <taxon>Trichosporonaceae</taxon>
        <taxon>Trichosporon</taxon>
    </lineage>
</organism>
<dbReference type="EMBL" id="ALBS01000057">
    <property type="protein sequence ID" value="EJT51355.1"/>
    <property type="molecule type" value="Genomic_DNA"/>
</dbReference>
<reference evidence="3 4" key="1">
    <citation type="journal article" date="2012" name="Eukaryot. Cell">
        <title>Draft genome sequence of CBS 2479, the standard type strain of Trichosporon asahii.</title>
        <authorList>
            <person name="Yang R.Y."/>
            <person name="Li H.T."/>
            <person name="Zhu H."/>
            <person name="Zhou G.P."/>
            <person name="Wang M."/>
            <person name="Wang L."/>
        </authorList>
    </citation>
    <scope>NUCLEOTIDE SEQUENCE [LARGE SCALE GENOMIC DNA]</scope>
    <source>
        <strain evidence="4">ATCC 90039 / CBS 2479 / JCM 2466 / KCTC 7840 / NCYC 2677 / UAMH 7654</strain>
    </source>
</reference>
<dbReference type="GO" id="GO:0016255">
    <property type="term" value="P:attachment of GPI anchor to protein"/>
    <property type="evidence" value="ECO:0007669"/>
    <property type="project" value="TreeGrafter"/>
</dbReference>
<sequence>MEVEERESVRLEYTAGQAAAAKKRRRQDLVIDFLWNNLGYVRLVLLVVALAWIAAIPHPRLWKGIFVDEHALIPAGQRSYYDWGNVHKADNYLAQLEELQARNASWDERREYLMHELRAAGADAYNTTHSVYGRIVPPRAEGTEAILLTANWDSRDGGPNLRGVASLLSLVDFFRGQNHWAFEIIPVVGDGYLYGLEDFLKNYKLRANVWNALNLDYPGHSFERLGFFYEGVNGRLPNLDVLSTVSTVARWKGGCPVTLHDAPAYPARIYTNGLKHLWRHFSYAALGRPSAAGGLLARHRIDALTLYGPPAEGPHGFHTLGMVVESTFRSFNTLLERLHASFFFYLIPHPENFIPVGHYLPAAVLLGASITLGGFVCPAPLAGTFWALVPIALGVIGWIVQTPYVALAAPLLPRPRGAARRSFNSLAHLAYGATVPTLAMVNFPQAILLGLLSVVALAPVSRFIKIALVPVAIGALAGLKAAGIDLRAEWELFGNLAWPALFAVIIPLIAVSVMI</sequence>
<dbReference type="GO" id="GO:0042765">
    <property type="term" value="C:GPI-anchor transamidase complex"/>
    <property type="evidence" value="ECO:0007669"/>
    <property type="project" value="InterPro"/>
</dbReference>
<dbReference type="HOGENOM" id="CLU_007442_0_0_1"/>
<dbReference type="Pfam" id="PF04114">
    <property type="entry name" value="Gaa1"/>
    <property type="match status" value="1"/>
</dbReference>
<dbReference type="RefSeq" id="XP_014183038.1">
    <property type="nucleotide sequence ID" value="XM_014327563.1"/>
</dbReference>
<dbReference type="PANTHER" id="PTHR13304">
    <property type="entry name" value="GLYCOSYLPHOSPHATIDYLINOSITOL ANCHOR ATTACHMENT 1 PROTEIN"/>
    <property type="match status" value="1"/>
</dbReference>
<dbReference type="GeneID" id="25990839"/>
<evidence type="ECO:0000313" key="4">
    <source>
        <dbReference type="Proteomes" id="UP000002748"/>
    </source>
</evidence>
<gene>
    <name evidence="3" type="ORF">A1Q1_07327</name>
</gene>
<keyword evidence="2" id="KW-1133">Transmembrane helix</keyword>
<keyword evidence="2" id="KW-0812">Transmembrane</keyword>
<protein>
    <submittedName>
        <fullName evidence="3">GPI-anchor transamidase</fullName>
    </submittedName>
</protein>
<feature type="transmembrane region" description="Helical" evidence="2">
    <location>
        <begin position="387"/>
        <end position="412"/>
    </location>
</feature>
<keyword evidence="1" id="KW-0175">Coiled coil</keyword>
<accession>J4UI76</accession>
<feature type="coiled-coil region" evidence="1">
    <location>
        <begin position="89"/>
        <end position="116"/>
    </location>
</feature>
<keyword evidence="2" id="KW-0472">Membrane</keyword>
<evidence type="ECO:0000313" key="3">
    <source>
        <dbReference type="EMBL" id="EJT51355.1"/>
    </source>
</evidence>
<feature type="transmembrane region" description="Helical" evidence="2">
    <location>
        <begin position="39"/>
        <end position="56"/>
    </location>
</feature>
<feature type="transmembrane region" description="Helical" evidence="2">
    <location>
        <begin position="359"/>
        <end position="381"/>
    </location>
</feature>
<dbReference type="OrthoDB" id="445301at2759"/>
<dbReference type="SUPFAM" id="SSF53187">
    <property type="entry name" value="Zn-dependent exopeptidases"/>
    <property type="match status" value="1"/>
</dbReference>
<feature type="transmembrane region" description="Helical" evidence="2">
    <location>
        <begin position="433"/>
        <end position="457"/>
    </location>
</feature>
<proteinExistence type="predicted"/>
<name>J4UI76_TRIAS</name>
<dbReference type="VEuPathDB" id="FungiDB:A1Q1_07327"/>
<dbReference type="AlphaFoldDB" id="J4UI76"/>
<dbReference type="InterPro" id="IPR007246">
    <property type="entry name" value="Gaa1"/>
</dbReference>
<feature type="transmembrane region" description="Helical" evidence="2">
    <location>
        <begin position="496"/>
        <end position="514"/>
    </location>
</feature>
<dbReference type="PANTHER" id="PTHR13304:SF0">
    <property type="entry name" value="GLYCOSYLPHOSPHATIDYLINOSITOL ANCHOR ATTACHMENT 1 PROTEIN"/>
    <property type="match status" value="1"/>
</dbReference>
<evidence type="ECO:0000256" key="2">
    <source>
        <dbReference type="SAM" id="Phobius"/>
    </source>
</evidence>
<dbReference type="Proteomes" id="UP000002748">
    <property type="component" value="Unassembled WGS sequence"/>
</dbReference>
<evidence type="ECO:0000256" key="1">
    <source>
        <dbReference type="SAM" id="Coils"/>
    </source>
</evidence>
<comment type="caution">
    <text evidence="3">The sequence shown here is derived from an EMBL/GenBank/DDBJ whole genome shotgun (WGS) entry which is preliminary data.</text>
</comment>